<dbReference type="AlphaFoldDB" id="A0A9N9G1A5"/>
<name>A0A9N9G1A5_9GLOM</name>
<feature type="non-terminal residue" evidence="1">
    <location>
        <position position="173"/>
    </location>
</feature>
<evidence type="ECO:0000313" key="1">
    <source>
        <dbReference type="EMBL" id="CAG8570252.1"/>
    </source>
</evidence>
<comment type="caution">
    <text evidence="1">The sequence shown here is derived from an EMBL/GenBank/DDBJ whole genome shotgun (WGS) entry which is preliminary data.</text>
</comment>
<dbReference type="Proteomes" id="UP000789759">
    <property type="component" value="Unassembled WGS sequence"/>
</dbReference>
<organism evidence="1 2">
    <name type="scientific">Cetraspora pellucida</name>
    <dbReference type="NCBI Taxonomy" id="1433469"/>
    <lineage>
        <taxon>Eukaryota</taxon>
        <taxon>Fungi</taxon>
        <taxon>Fungi incertae sedis</taxon>
        <taxon>Mucoromycota</taxon>
        <taxon>Glomeromycotina</taxon>
        <taxon>Glomeromycetes</taxon>
        <taxon>Diversisporales</taxon>
        <taxon>Gigasporaceae</taxon>
        <taxon>Cetraspora</taxon>
    </lineage>
</organism>
<dbReference type="EMBL" id="CAJVQA010003254">
    <property type="protein sequence ID" value="CAG8570252.1"/>
    <property type="molecule type" value="Genomic_DNA"/>
</dbReference>
<accession>A0A9N9G1A5</accession>
<sequence length="173" mass="20660">NNMNLWDNTLNFTSNDNMKEYDKSVESNNNPTNNNMLLDKPKQPINPTYPVCLIEENKKPSENLKIRKILQENKQYLKEILKNYQDLFVKELYKLRKTTVVLPYVKAEHKFIGQKIQRIEEEQIELVLKALHEDPVSEHLNENIVLEKKTYKKKALYTIKLYNDYNIFQAKNQ</sequence>
<gene>
    <name evidence="1" type="ORF">CPELLU_LOCUS5619</name>
</gene>
<protein>
    <submittedName>
        <fullName evidence="1">12222_t:CDS:1</fullName>
    </submittedName>
</protein>
<keyword evidence="2" id="KW-1185">Reference proteome</keyword>
<evidence type="ECO:0000313" key="2">
    <source>
        <dbReference type="Proteomes" id="UP000789759"/>
    </source>
</evidence>
<proteinExistence type="predicted"/>
<reference evidence="1" key="1">
    <citation type="submission" date="2021-06" db="EMBL/GenBank/DDBJ databases">
        <authorList>
            <person name="Kallberg Y."/>
            <person name="Tangrot J."/>
            <person name="Rosling A."/>
        </authorList>
    </citation>
    <scope>NUCLEOTIDE SEQUENCE</scope>
    <source>
        <strain evidence="1">FL966</strain>
    </source>
</reference>